<comment type="subcellular location">
    <subcellularLocation>
        <location evidence="1">Membrane</location>
        <topology evidence="1">Single-pass membrane protein</topology>
    </subcellularLocation>
</comment>
<dbReference type="PANTHER" id="PTHR43446">
    <property type="entry name" value="MEMBRANE PROTEIN-RELATED"/>
    <property type="match status" value="1"/>
</dbReference>
<dbReference type="PANTHER" id="PTHR43446:SF1">
    <property type="entry name" value="BAND 7 DOMAIN-CONTAINING PROTEIN"/>
    <property type="match status" value="1"/>
</dbReference>
<keyword evidence="2" id="KW-0812">Transmembrane</keyword>
<protein>
    <submittedName>
        <fullName evidence="4">SPFH domain-containing protein</fullName>
    </submittedName>
</protein>
<feature type="domain" description="Band 7" evidence="3">
    <location>
        <begin position="73"/>
        <end position="237"/>
    </location>
</feature>
<sequence length="304" mass="33333">MQQNSSFDGSSGGGAMVASTESAASTFNGYVFLLLMLVSMLLPVLGVGMAKSGNMLGLVLAGLSALAFLFIISGFYMLNPNEAAAIQLFGSYKGTDRNTGLRWRWPWLSRKKISVRVHNVTSEKVKVNDLRGNPVEIATNVVWRVSDTAKALFDVENYQEFVDIQIESAVRVIGARYPYDDFNADEVTLRGDAEEVSHELEKQLQERVGTAGVQIDECRLTHLAYAPEIAQSMLRRQQAEAVIAARSRLVEGAVTMVEHALAMLSEKNVVHLDDERKAAMVSNLMVVLCGERDTQPVVNAGSLY</sequence>
<evidence type="ECO:0000313" key="5">
    <source>
        <dbReference type="Proteomes" id="UP000589292"/>
    </source>
</evidence>
<proteinExistence type="predicted"/>
<feature type="transmembrane region" description="Helical" evidence="2">
    <location>
        <begin position="29"/>
        <end position="48"/>
    </location>
</feature>
<dbReference type="InterPro" id="IPR036013">
    <property type="entry name" value="Band_7/SPFH_dom_sf"/>
</dbReference>
<gene>
    <name evidence="4" type="ORF">FG486_09820</name>
</gene>
<feature type="transmembrane region" description="Helical" evidence="2">
    <location>
        <begin position="55"/>
        <end position="78"/>
    </location>
</feature>
<evidence type="ECO:0000256" key="2">
    <source>
        <dbReference type="SAM" id="Phobius"/>
    </source>
</evidence>
<name>A0A7V8RDV3_9SPHN</name>
<dbReference type="AlphaFoldDB" id="A0A7V8RDV3"/>
<dbReference type="Pfam" id="PF01145">
    <property type="entry name" value="Band_7"/>
    <property type="match status" value="1"/>
</dbReference>
<dbReference type="CDD" id="cd03402">
    <property type="entry name" value="SPFH_like_u2"/>
    <property type="match status" value="1"/>
</dbReference>
<organism evidence="4 5">
    <name type="scientific">Sphingomonas ursincola</name>
    <dbReference type="NCBI Taxonomy" id="56361"/>
    <lineage>
        <taxon>Bacteria</taxon>
        <taxon>Pseudomonadati</taxon>
        <taxon>Pseudomonadota</taxon>
        <taxon>Alphaproteobacteria</taxon>
        <taxon>Sphingomonadales</taxon>
        <taxon>Sphingomonadaceae</taxon>
        <taxon>Sphingomonas</taxon>
    </lineage>
</organism>
<comment type="caution">
    <text evidence="4">The sequence shown here is derived from an EMBL/GenBank/DDBJ whole genome shotgun (WGS) entry which is preliminary data.</text>
</comment>
<evidence type="ECO:0000313" key="4">
    <source>
        <dbReference type="EMBL" id="MBA1374638.1"/>
    </source>
</evidence>
<evidence type="ECO:0000256" key="1">
    <source>
        <dbReference type="ARBA" id="ARBA00004167"/>
    </source>
</evidence>
<keyword evidence="2" id="KW-0472">Membrane</keyword>
<dbReference type="GO" id="GO:0016020">
    <property type="term" value="C:membrane"/>
    <property type="evidence" value="ECO:0007669"/>
    <property type="project" value="UniProtKB-SubCell"/>
</dbReference>
<dbReference type="Gene3D" id="3.30.479.30">
    <property type="entry name" value="Band 7 domain"/>
    <property type="match status" value="1"/>
</dbReference>
<keyword evidence="5" id="KW-1185">Reference proteome</keyword>
<evidence type="ECO:0000259" key="3">
    <source>
        <dbReference type="SMART" id="SM00244"/>
    </source>
</evidence>
<dbReference type="InterPro" id="IPR001107">
    <property type="entry name" value="Band_7"/>
</dbReference>
<dbReference type="SUPFAM" id="SSF117892">
    <property type="entry name" value="Band 7/SPFH domain"/>
    <property type="match status" value="1"/>
</dbReference>
<reference evidence="4 5" key="1">
    <citation type="journal article" date="1994" name="Int. J. Syst. Bacteriol.">
        <title>Phylogenetic positions of novel aerobic, bacteriochlorophyll a-containing bacteria and description of Roseococcus thiosulfatophilus gen. nov., sp. nov., Erythromicrobium ramosum gen. nov., sp. nov., and Erythrobacter litoralis sp. nov.</title>
        <authorList>
            <person name="Yurkov V."/>
            <person name="Stackebrandt E."/>
            <person name="Holmes A."/>
            <person name="Fuerst J.A."/>
            <person name="Hugenholtz P."/>
            <person name="Golecki J."/>
            <person name="Gad'on N."/>
            <person name="Gorlenko V.M."/>
            <person name="Kompantseva E.I."/>
            <person name="Drews G."/>
        </authorList>
    </citation>
    <scope>NUCLEOTIDE SEQUENCE [LARGE SCALE GENOMIC DNA]</scope>
    <source>
        <strain evidence="4 5">KR-99</strain>
    </source>
</reference>
<dbReference type="Proteomes" id="UP000589292">
    <property type="component" value="Unassembled WGS sequence"/>
</dbReference>
<keyword evidence="2" id="KW-1133">Transmembrane helix</keyword>
<dbReference type="RefSeq" id="WP_181267382.1">
    <property type="nucleotide sequence ID" value="NZ_BAAAGB010000001.1"/>
</dbReference>
<accession>A0A7V8RDV3</accession>
<dbReference type="SMART" id="SM00244">
    <property type="entry name" value="PHB"/>
    <property type="match status" value="1"/>
</dbReference>
<dbReference type="EMBL" id="VDES01000002">
    <property type="protein sequence ID" value="MBA1374638.1"/>
    <property type="molecule type" value="Genomic_DNA"/>
</dbReference>